<comment type="caution">
    <text evidence="11">The sequence shown here is derived from an EMBL/GenBank/DDBJ whole genome shotgun (WGS) entry which is preliminary data.</text>
</comment>
<dbReference type="GO" id="GO:0006935">
    <property type="term" value="P:chemotaxis"/>
    <property type="evidence" value="ECO:0007669"/>
    <property type="project" value="UniProtKB-KW"/>
</dbReference>
<evidence type="ECO:0000256" key="7">
    <source>
        <dbReference type="ARBA" id="ARBA00022779"/>
    </source>
</evidence>
<keyword evidence="11" id="KW-0282">Flagellum</keyword>
<evidence type="ECO:0000313" key="11">
    <source>
        <dbReference type="EMBL" id="NSL51176.1"/>
    </source>
</evidence>
<dbReference type="GO" id="GO:0005886">
    <property type="term" value="C:plasma membrane"/>
    <property type="evidence" value="ECO:0007669"/>
    <property type="project" value="UniProtKB-SubCell"/>
</dbReference>
<keyword evidence="9 10" id="KW-0472">Membrane</keyword>
<organism evidence="11 12">
    <name type="scientific">Calidifontibacillus erzurumensis</name>
    <dbReference type="NCBI Taxonomy" id="2741433"/>
    <lineage>
        <taxon>Bacteria</taxon>
        <taxon>Bacillati</taxon>
        <taxon>Bacillota</taxon>
        <taxon>Bacilli</taxon>
        <taxon>Bacillales</taxon>
        <taxon>Bacillaceae</taxon>
        <taxon>Calidifontibacillus/Schinkia group</taxon>
        <taxon>Calidifontibacillus</taxon>
    </lineage>
</organism>
<keyword evidence="8 10" id="KW-1133">Transmembrane helix</keyword>
<dbReference type="AlphaFoldDB" id="A0A8J8GDI9"/>
<comment type="function">
    <text evidence="1 10">Controls the rotational direction of flagella during chemotaxis.</text>
</comment>
<dbReference type="RefSeq" id="WP_173730376.1">
    <property type="nucleotide sequence ID" value="NZ_JABTTE010000004.1"/>
</dbReference>
<accession>A0A8J8GDI9</accession>
<keyword evidence="11" id="KW-0966">Cell projection</keyword>
<evidence type="ECO:0000256" key="2">
    <source>
        <dbReference type="ARBA" id="ARBA00004162"/>
    </source>
</evidence>
<dbReference type="NCBIfam" id="NF005826">
    <property type="entry name" value="PRK07718.1"/>
    <property type="match status" value="1"/>
</dbReference>
<comment type="subcellular location">
    <subcellularLocation>
        <location evidence="2">Cell membrane</location>
        <topology evidence="2">Single-pass membrane protein</topology>
    </subcellularLocation>
</comment>
<keyword evidence="4 10" id="KW-1003">Cell membrane</keyword>
<proteinExistence type="inferred from homology"/>
<dbReference type="EMBL" id="JABTTE010000004">
    <property type="protein sequence ID" value="NSL51176.1"/>
    <property type="molecule type" value="Genomic_DNA"/>
</dbReference>
<evidence type="ECO:0000256" key="3">
    <source>
        <dbReference type="ARBA" id="ARBA00008281"/>
    </source>
</evidence>
<evidence type="ECO:0000256" key="9">
    <source>
        <dbReference type="ARBA" id="ARBA00023136"/>
    </source>
</evidence>
<keyword evidence="7 10" id="KW-0283">Flagellar rotation</keyword>
<protein>
    <recommendedName>
        <fullName evidence="10">Flagellar protein FliL</fullName>
    </recommendedName>
</protein>
<evidence type="ECO:0000256" key="10">
    <source>
        <dbReference type="RuleBase" id="RU364125"/>
    </source>
</evidence>
<reference evidence="11" key="1">
    <citation type="submission" date="2020-06" db="EMBL/GenBank/DDBJ databases">
        <title>A novel thermopfilic bacterium from Erzurum, Turkey.</title>
        <authorList>
            <person name="Adiguzel A."/>
            <person name="Ay H."/>
            <person name="Baltaci M.O."/>
        </authorList>
    </citation>
    <scope>NUCLEOTIDE SEQUENCE</scope>
    <source>
        <strain evidence="11">P2</strain>
    </source>
</reference>
<keyword evidence="12" id="KW-1185">Reference proteome</keyword>
<dbReference type="GO" id="GO:0009425">
    <property type="term" value="C:bacterial-type flagellum basal body"/>
    <property type="evidence" value="ECO:0007669"/>
    <property type="project" value="InterPro"/>
</dbReference>
<dbReference type="Proteomes" id="UP000625804">
    <property type="component" value="Unassembled WGS sequence"/>
</dbReference>
<evidence type="ECO:0000256" key="5">
    <source>
        <dbReference type="ARBA" id="ARBA00022500"/>
    </source>
</evidence>
<keyword evidence="5 10" id="KW-0145">Chemotaxis</keyword>
<evidence type="ECO:0000256" key="6">
    <source>
        <dbReference type="ARBA" id="ARBA00022692"/>
    </source>
</evidence>
<dbReference type="GO" id="GO:0071978">
    <property type="term" value="P:bacterial-type flagellum-dependent swarming motility"/>
    <property type="evidence" value="ECO:0007669"/>
    <property type="project" value="TreeGrafter"/>
</dbReference>
<feature type="transmembrane region" description="Helical" evidence="10">
    <location>
        <begin position="6"/>
        <end position="28"/>
    </location>
</feature>
<dbReference type="InterPro" id="IPR005503">
    <property type="entry name" value="FliL"/>
</dbReference>
<dbReference type="Pfam" id="PF03748">
    <property type="entry name" value="FliL"/>
    <property type="match status" value="1"/>
</dbReference>
<name>A0A8J8GDI9_9BACI</name>
<evidence type="ECO:0000256" key="4">
    <source>
        <dbReference type="ARBA" id="ARBA00022475"/>
    </source>
</evidence>
<evidence type="ECO:0000313" key="12">
    <source>
        <dbReference type="Proteomes" id="UP000625804"/>
    </source>
</evidence>
<dbReference type="PANTHER" id="PTHR35091:SF2">
    <property type="entry name" value="FLAGELLAR PROTEIN FLIL"/>
    <property type="match status" value="1"/>
</dbReference>
<evidence type="ECO:0000256" key="8">
    <source>
        <dbReference type="ARBA" id="ARBA00022989"/>
    </source>
</evidence>
<evidence type="ECO:0000256" key="1">
    <source>
        <dbReference type="ARBA" id="ARBA00002254"/>
    </source>
</evidence>
<sequence length="142" mass="16236">MTNNKLIQLMLIILIIITLSGVVAYFVIINVTKDIHNKEQSIEEILKLSIDTEELTTNLNDGSYLIIQFKIQADSKDAKAELEKRDFQINNILIQELAAMSEEQFTSKEGLLEVEETIKKRLNEIVQAGTVQKVYITKRLVQ</sequence>
<comment type="similarity">
    <text evidence="3 10">Belongs to the FliL family.</text>
</comment>
<gene>
    <name evidence="11" type="primary">fliL</name>
    <name evidence="11" type="ORF">HR057_05265</name>
</gene>
<dbReference type="PANTHER" id="PTHR35091">
    <property type="entry name" value="FLAGELLAR PROTEIN FLIL"/>
    <property type="match status" value="1"/>
</dbReference>
<keyword evidence="6 10" id="KW-0812">Transmembrane</keyword>
<keyword evidence="11" id="KW-0969">Cilium</keyword>